<protein>
    <submittedName>
        <fullName evidence="2">Uncharacterized protein</fullName>
    </submittedName>
</protein>
<feature type="compositionally biased region" description="Basic and acidic residues" evidence="1">
    <location>
        <begin position="57"/>
        <end position="80"/>
    </location>
</feature>
<name>A0ABU6Y6U8_9FABA</name>
<organism evidence="2 3">
    <name type="scientific">Stylosanthes scabra</name>
    <dbReference type="NCBI Taxonomy" id="79078"/>
    <lineage>
        <taxon>Eukaryota</taxon>
        <taxon>Viridiplantae</taxon>
        <taxon>Streptophyta</taxon>
        <taxon>Embryophyta</taxon>
        <taxon>Tracheophyta</taxon>
        <taxon>Spermatophyta</taxon>
        <taxon>Magnoliopsida</taxon>
        <taxon>eudicotyledons</taxon>
        <taxon>Gunneridae</taxon>
        <taxon>Pentapetalae</taxon>
        <taxon>rosids</taxon>
        <taxon>fabids</taxon>
        <taxon>Fabales</taxon>
        <taxon>Fabaceae</taxon>
        <taxon>Papilionoideae</taxon>
        <taxon>50 kb inversion clade</taxon>
        <taxon>dalbergioids sensu lato</taxon>
        <taxon>Dalbergieae</taxon>
        <taxon>Pterocarpus clade</taxon>
        <taxon>Stylosanthes</taxon>
    </lineage>
</organism>
<proteinExistence type="predicted"/>
<feature type="region of interest" description="Disordered" evidence="1">
    <location>
        <begin position="1"/>
        <end position="97"/>
    </location>
</feature>
<dbReference type="Proteomes" id="UP001341840">
    <property type="component" value="Unassembled WGS sequence"/>
</dbReference>
<reference evidence="2 3" key="1">
    <citation type="journal article" date="2023" name="Plants (Basel)">
        <title>Bridging the Gap: Combining Genomics and Transcriptomics Approaches to Understand Stylosanthes scabra, an Orphan Legume from the Brazilian Caatinga.</title>
        <authorList>
            <person name="Ferreira-Neto J.R.C."/>
            <person name="da Silva M.D."/>
            <person name="Binneck E."/>
            <person name="de Melo N.F."/>
            <person name="da Silva R.H."/>
            <person name="de Melo A.L.T.M."/>
            <person name="Pandolfi V."/>
            <person name="Bustamante F.O."/>
            <person name="Brasileiro-Vidal A.C."/>
            <person name="Benko-Iseppon A.M."/>
        </authorList>
    </citation>
    <scope>NUCLEOTIDE SEQUENCE [LARGE SCALE GENOMIC DNA]</scope>
    <source>
        <tissue evidence="2">Leaves</tissue>
    </source>
</reference>
<feature type="compositionally biased region" description="Basic and acidic residues" evidence="1">
    <location>
        <begin position="88"/>
        <end position="97"/>
    </location>
</feature>
<keyword evidence="3" id="KW-1185">Reference proteome</keyword>
<accession>A0ABU6Y6U8</accession>
<evidence type="ECO:0000313" key="2">
    <source>
        <dbReference type="EMBL" id="MED6205025.1"/>
    </source>
</evidence>
<comment type="caution">
    <text evidence="2">The sequence shown here is derived from an EMBL/GenBank/DDBJ whole genome shotgun (WGS) entry which is preliminary data.</text>
</comment>
<evidence type="ECO:0000313" key="3">
    <source>
        <dbReference type="Proteomes" id="UP001341840"/>
    </source>
</evidence>
<feature type="compositionally biased region" description="Basic and acidic residues" evidence="1">
    <location>
        <begin position="8"/>
        <end position="39"/>
    </location>
</feature>
<sequence>MEFDGYDYLEKTVEDHDDRDSSKKTKKDSSDRTYRKRDELDDDLDAAANDKCTKKHRADEENGSKKDRDDRDRERSSRDKDRHKRRSSDRDKDRERETLLRYEVVVSDRLSIPNMKMDVVGNAAGADAAQGPSGLVWMTECHDWMKNSAHRLAV</sequence>
<gene>
    <name evidence="2" type="ORF">PIB30_014249</name>
</gene>
<evidence type="ECO:0000256" key="1">
    <source>
        <dbReference type="SAM" id="MobiDB-lite"/>
    </source>
</evidence>
<dbReference type="EMBL" id="JASCZI010241693">
    <property type="protein sequence ID" value="MED6205025.1"/>
    <property type="molecule type" value="Genomic_DNA"/>
</dbReference>